<dbReference type="OrthoDB" id="175771at2"/>
<dbReference type="EMBL" id="QJKH01000023">
    <property type="protein sequence ID" value="PXX74575.1"/>
    <property type="molecule type" value="Genomic_DNA"/>
</dbReference>
<gene>
    <name evidence="1" type="ORF">DES51_12319</name>
</gene>
<dbReference type="InterPro" id="IPR025945">
    <property type="entry name" value="DHHW"/>
</dbReference>
<protein>
    <submittedName>
        <fullName evidence="1">DHHW motif protein</fullName>
    </submittedName>
</protein>
<dbReference type="RefSeq" id="WP_022938864.1">
    <property type="nucleotide sequence ID" value="NZ_CABKRQ010000006.1"/>
</dbReference>
<comment type="caution">
    <text evidence="1">The sequence shown here is derived from an EMBL/GenBank/DDBJ whole genome shotgun (WGS) entry which is preliminary data.</text>
</comment>
<dbReference type="AlphaFoldDB" id="A0A318KDK4"/>
<organism evidence="1 2">
    <name type="scientific">Dielma fastidiosa</name>
    <dbReference type="NCBI Taxonomy" id="1034346"/>
    <lineage>
        <taxon>Bacteria</taxon>
        <taxon>Bacillati</taxon>
        <taxon>Bacillota</taxon>
        <taxon>Erysipelotrichia</taxon>
        <taxon>Erysipelotrichales</taxon>
        <taxon>Erysipelotrichaceae</taxon>
        <taxon>Dielma</taxon>
    </lineage>
</organism>
<dbReference type="Pfam" id="PF14286">
    <property type="entry name" value="DHHW"/>
    <property type="match status" value="1"/>
</dbReference>
<dbReference type="STRING" id="1034346.GCA_000313565_02578"/>
<name>A0A318KDK4_9FIRM</name>
<reference evidence="1 2" key="1">
    <citation type="submission" date="2018-05" db="EMBL/GenBank/DDBJ databases">
        <title>Genomic Encyclopedia of Type Strains, Phase IV (KMG-IV): sequencing the most valuable type-strain genomes for metagenomic binning, comparative biology and taxonomic classification.</title>
        <authorList>
            <person name="Goeker M."/>
        </authorList>
    </citation>
    <scope>NUCLEOTIDE SEQUENCE [LARGE SCALE GENOMIC DNA]</scope>
    <source>
        <strain evidence="1 2">JC118</strain>
    </source>
</reference>
<evidence type="ECO:0000313" key="2">
    <source>
        <dbReference type="Proteomes" id="UP000247612"/>
    </source>
</evidence>
<keyword evidence="2" id="KW-1185">Reference proteome</keyword>
<dbReference type="Proteomes" id="UP000247612">
    <property type="component" value="Unassembled WGS sequence"/>
</dbReference>
<sequence>MKLLQILLLFTIVLVIAAAGLFYMPKRTEAEPLTKPAAVPMCVRDPNVFYVKEYEALGGGIYMYGNSGYLLYRPVESIDFTNYERFTDKFNSMIEVMSDVDFFAYYIPTSGAVDFSRLPIHDDYYTFIQSHLHVKEMKRLDMNSFSDYKNYFYKTDHHWSYQGSYQGYVDILGMLKPEAEVIKPLDLNCFDNLQSLGSNARQSGSNMTENFCAYEFERNPNITVRINDIESTYGNEEAYRLKMYDEALGVSHYGIYYGGDDGKLVFTNPDQEGNLLVIGTSFDNAIVKLLAESFNQVHVIDMRYYEDDMQMPLDLEAYMKENSINQCLLVGDNWFYKLAGE</sequence>
<proteinExistence type="predicted"/>
<accession>A0A318KDK4</accession>
<evidence type="ECO:0000313" key="1">
    <source>
        <dbReference type="EMBL" id="PXX74575.1"/>
    </source>
</evidence>